<evidence type="ECO:0000259" key="8">
    <source>
        <dbReference type="SMART" id="SM00562"/>
    </source>
</evidence>
<evidence type="ECO:0000313" key="10">
    <source>
        <dbReference type="Proteomes" id="UP000281553"/>
    </source>
</evidence>
<protein>
    <recommendedName>
        <fullName evidence="8">Nucleoside diphosphate kinase-like domain-containing protein</fullName>
    </recommendedName>
</protein>
<dbReference type="SMART" id="SM00562">
    <property type="entry name" value="NDK"/>
    <property type="match status" value="1"/>
</dbReference>
<dbReference type="PROSITE" id="PS51374">
    <property type="entry name" value="NDPK_LIKE"/>
    <property type="match status" value="2"/>
</dbReference>
<gene>
    <name evidence="9" type="ORF">DILT_LOCUS5256</name>
</gene>
<evidence type="ECO:0000313" key="9">
    <source>
        <dbReference type="EMBL" id="VDN09425.1"/>
    </source>
</evidence>
<sequence length="691" mass="77366">MLAEEHEIADGTRTRTVIEDVYTREIQEAKEAEAKRKALEIEIEQETFPLIISPDFVGTDVANEITDMLQEKDFEIVVDEEKVLTDEILSVLLMDEQEDEDFGDRLNLFSSGPSRCLIIIKGSQGIFEEITPFFALHKVNETKNEEDSLLDAQELNADEEEVKPFESIRDKYGNGDRKAVVKFWESKELADKARQILFPNFTPAKVITRRKEEEKPEKSRGSVEEKDGAAQSSHLEESEELKSQLILIVIFPPAAEAFQMEIMATLSEANFDIKLAREFNFTEETARKFCDVIKVDFSSPDLVKNMTSGATFVLMASKHDAFEAMKEMIGPESFSQARKNEPHSLRARYSALPGTEKTGDLPWIYASCSAQETLAWLPHFFPTEETLAGLKTDTMLPKTVEAIKHAGFEIVAQKEQEIVEGDVHFLYQEHADQAFMQDLVDNLTQCIITFLVLRAPAAITSWRVLMGCSDAEAGFAEPSTDSQSSSSVLRAIYGKNIMENAVFASTTEESAKKCIEYIFGANWNAEAESFFQSTADTPHDIVYASNVHVKSAQIMARRVGVRRVAEIAKRELAPGRRLGEVDSLLTLVAFPPQGDGFSTSKIDSPSALPDRAVYVPKQPTATSADSIIVVGSEQSHDDEKYVLRINNRTGSSLFLSKTNIFERRTQPRVRVNAYHDREWMGICSRNAAGTA</sequence>
<evidence type="ECO:0000256" key="6">
    <source>
        <dbReference type="PROSITE-ProRule" id="PRU00706"/>
    </source>
</evidence>
<evidence type="ECO:0000256" key="7">
    <source>
        <dbReference type="SAM" id="MobiDB-lite"/>
    </source>
</evidence>
<keyword evidence="3" id="KW-0547">Nucleotide-binding</keyword>
<keyword evidence="5" id="KW-0067">ATP-binding</keyword>
<dbReference type="GO" id="GO:0016301">
    <property type="term" value="F:kinase activity"/>
    <property type="evidence" value="ECO:0007669"/>
    <property type="project" value="UniProtKB-KW"/>
</dbReference>
<comment type="caution">
    <text evidence="6">Lacks conserved residue(s) required for the propagation of feature annotation.</text>
</comment>
<dbReference type="InterPro" id="IPR036850">
    <property type="entry name" value="NDK-like_dom_sf"/>
</dbReference>
<keyword evidence="10" id="KW-1185">Reference proteome</keyword>
<evidence type="ECO:0000256" key="4">
    <source>
        <dbReference type="ARBA" id="ARBA00022777"/>
    </source>
</evidence>
<dbReference type="InterPro" id="IPR034907">
    <property type="entry name" value="NDK-like_dom"/>
</dbReference>
<dbReference type="PANTHER" id="PTHR46161:SF3">
    <property type="entry name" value="NUCLEOSIDE DIPHOSPHATE KINASE DDB_G0292928-RELATED"/>
    <property type="match status" value="1"/>
</dbReference>
<feature type="region of interest" description="Disordered" evidence="7">
    <location>
        <begin position="208"/>
        <end position="237"/>
    </location>
</feature>
<keyword evidence="2" id="KW-0808">Transferase</keyword>
<dbReference type="OrthoDB" id="10263751at2759"/>
<feature type="domain" description="Nucleoside diphosphate kinase-like" evidence="8">
    <location>
        <begin position="383"/>
        <end position="526"/>
    </location>
</feature>
<evidence type="ECO:0000256" key="2">
    <source>
        <dbReference type="ARBA" id="ARBA00022679"/>
    </source>
</evidence>
<evidence type="ECO:0000256" key="3">
    <source>
        <dbReference type="ARBA" id="ARBA00022741"/>
    </source>
</evidence>
<evidence type="ECO:0000256" key="1">
    <source>
        <dbReference type="ARBA" id="ARBA00008142"/>
    </source>
</evidence>
<proteinExistence type="inferred from homology"/>
<reference evidence="9 10" key="1">
    <citation type="submission" date="2018-11" db="EMBL/GenBank/DDBJ databases">
        <authorList>
            <consortium name="Pathogen Informatics"/>
        </authorList>
    </citation>
    <scope>NUCLEOTIDE SEQUENCE [LARGE SCALE GENOMIC DNA]</scope>
</reference>
<dbReference type="Proteomes" id="UP000281553">
    <property type="component" value="Unassembled WGS sequence"/>
</dbReference>
<organism evidence="9 10">
    <name type="scientific">Dibothriocephalus latus</name>
    <name type="common">Fish tapeworm</name>
    <name type="synonym">Diphyllobothrium latum</name>
    <dbReference type="NCBI Taxonomy" id="60516"/>
    <lineage>
        <taxon>Eukaryota</taxon>
        <taxon>Metazoa</taxon>
        <taxon>Spiralia</taxon>
        <taxon>Lophotrochozoa</taxon>
        <taxon>Platyhelminthes</taxon>
        <taxon>Cestoda</taxon>
        <taxon>Eucestoda</taxon>
        <taxon>Diphyllobothriidea</taxon>
        <taxon>Diphyllobothriidae</taxon>
        <taxon>Dibothriocephalus</taxon>
    </lineage>
</organism>
<dbReference type="Pfam" id="PF00334">
    <property type="entry name" value="NDK"/>
    <property type="match status" value="2"/>
</dbReference>
<name>A0A3P7KWL1_DIBLA</name>
<evidence type="ECO:0000256" key="5">
    <source>
        <dbReference type="ARBA" id="ARBA00022840"/>
    </source>
</evidence>
<dbReference type="Gene3D" id="3.30.70.141">
    <property type="entry name" value="Nucleoside diphosphate kinase-like domain"/>
    <property type="match status" value="3"/>
</dbReference>
<dbReference type="EMBL" id="UYRU01047036">
    <property type="protein sequence ID" value="VDN09425.1"/>
    <property type="molecule type" value="Genomic_DNA"/>
</dbReference>
<keyword evidence="4" id="KW-0418">Kinase</keyword>
<accession>A0A3P7KWL1</accession>
<dbReference type="AlphaFoldDB" id="A0A3P7KWL1"/>
<dbReference type="PANTHER" id="PTHR46161">
    <property type="entry name" value="NUCLEOSIDE DIPHOSPHATE KINASE"/>
    <property type="match status" value="1"/>
</dbReference>
<feature type="compositionally biased region" description="Basic and acidic residues" evidence="7">
    <location>
        <begin position="209"/>
        <end position="237"/>
    </location>
</feature>
<comment type="similarity">
    <text evidence="1 6">Belongs to the NDK family.</text>
</comment>
<dbReference type="SUPFAM" id="SSF54919">
    <property type="entry name" value="Nucleoside diphosphate kinase, NDK"/>
    <property type="match status" value="3"/>
</dbReference>
<dbReference type="GO" id="GO:0005524">
    <property type="term" value="F:ATP binding"/>
    <property type="evidence" value="ECO:0007669"/>
    <property type="project" value="UniProtKB-KW"/>
</dbReference>